<feature type="transmembrane region" description="Helical" evidence="1">
    <location>
        <begin position="78"/>
        <end position="101"/>
    </location>
</feature>
<proteinExistence type="predicted"/>
<organism evidence="2 3">
    <name type="scientific">Cyclobacterium xiamenense</name>
    <dbReference type="NCBI Taxonomy" id="1297121"/>
    <lineage>
        <taxon>Bacteria</taxon>
        <taxon>Pseudomonadati</taxon>
        <taxon>Bacteroidota</taxon>
        <taxon>Cytophagia</taxon>
        <taxon>Cytophagales</taxon>
        <taxon>Cyclobacteriaceae</taxon>
        <taxon>Cyclobacterium</taxon>
    </lineage>
</organism>
<keyword evidence="1" id="KW-1133">Transmembrane helix</keyword>
<dbReference type="Proteomes" id="UP000199403">
    <property type="component" value="Unassembled WGS sequence"/>
</dbReference>
<dbReference type="AlphaFoldDB" id="A0A1H6ZB62"/>
<evidence type="ECO:0000313" key="2">
    <source>
        <dbReference type="EMBL" id="SEJ48657.1"/>
    </source>
</evidence>
<gene>
    <name evidence="2" type="ORF">SAMN05192553_104236</name>
</gene>
<dbReference type="OrthoDB" id="982648at2"/>
<accession>A0A1H6ZB62</accession>
<dbReference type="RefSeq" id="WP_092175492.1">
    <property type="nucleotide sequence ID" value="NZ_FNZH01000004.1"/>
</dbReference>
<keyword evidence="1" id="KW-0472">Membrane</keyword>
<dbReference type="STRING" id="1416801.SAMN05192553_104236"/>
<name>A0A1H6ZB62_9BACT</name>
<evidence type="ECO:0000256" key="1">
    <source>
        <dbReference type="SAM" id="Phobius"/>
    </source>
</evidence>
<feature type="transmembrane region" description="Helical" evidence="1">
    <location>
        <begin position="40"/>
        <end position="58"/>
    </location>
</feature>
<dbReference type="EMBL" id="FNZH01000004">
    <property type="protein sequence ID" value="SEJ48657.1"/>
    <property type="molecule type" value="Genomic_DNA"/>
</dbReference>
<protein>
    <submittedName>
        <fullName evidence="2">Uncharacterized protein</fullName>
    </submittedName>
</protein>
<sequence>MDTTDIFLYAGYLLIIVGAIFAILMPLIQSLGDPKSLLKTVAGVVIIGAVFGIAYSSASGDVAAKYMADPFNISPEGAKMVGGVLLTVYALFILAIVGIVITELNKLIK</sequence>
<keyword evidence="1" id="KW-0812">Transmembrane</keyword>
<evidence type="ECO:0000313" key="3">
    <source>
        <dbReference type="Proteomes" id="UP000199403"/>
    </source>
</evidence>
<feature type="transmembrane region" description="Helical" evidence="1">
    <location>
        <begin position="6"/>
        <end position="28"/>
    </location>
</feature>
<keyword evidence="3" id="KW-1185">Reference proteome</keyword>
<reference evidence="3" key="1">
    <citation type="submission" date="2016-10" db="EMBL/GenBank/DDBJ databases">
        <authorList>
            <person name="Varghese N."/>
            <person name="Submissions S."/>
        </authorList>
    </citation>
    <scope>NUCLEOTIDE SEQUENCE [LARGE SCALE GENOMIC DNA]</scope>
    <source>
        <strain evidence="3">IBRC-M 10761</strain>
    </source>
</reference>